<proteinExistence type="predicted"/>
<dbReference type="Proteomes" id="UP001500432">
    <property type="component" value="Unassembled WGS sequence"/>
</dbReference>
<feature type="domain" description="G" evidence="3">
    <location>
        <begin position="59"/>
        <end position="172"/>
    </location>
</feature>
<dbReference type="EMBL" id="BAAAQW010000003">
    <property type="protein sequence ID" value="GAA2197733.1"/>
    <property type="molecule type" value="Genomic_DNA"/>
</dbReference>
<protein>
    <submittedName>
        <fullName evidence="4">50S ribosome-binding GTPase</fullName>
    </submittedName>
</protein>
<reference evidence="4 5" key="1">
    <citation type="journal article" date="2019" name="Int. J. Syst. Evol. Microbiol.">
        <title>The Global Catalogue of Microorganisms (GCM) 10K type strain sequencing project: providing services to taxonomists for standard genome sequencing and annotation.</title>
        <authorList>
            <consortium name="The Broad Institute Genomics Platform"/>
            <consortium name="The Broad Institute Genome Sequencing Center for Infectious Disease"/>
            <person name="Wu L."/>
            <person name="Ma J."/>
        </authorList>
    </citation>
    <scope>NUCLEOTIDE SEQUENCE [LARGE SCALE GENOMIC DNA]</scope>
    <source>
        <strain evidence="4 5">JCM 16034</strain>
    </source>
</reference>
<dbReference type="PANTHER" id="PTHR42698">
    <property type="entry name" value="GTPASE ERA"/>
    <property type="match status" value="1"/>
</dbReference>
<evidence type="ECO:0000313" key="5">
    <source>
        <dbReference type="Proteomes" id="UP001500432"/>
    </source>
</evidence>
<keyword evidence="2" id="KW-1133">Transmembrane helix</keyword>
<evidence type="ECO:0000256" key="1">
    <source>
        <dbReference type="SAM" id="MobiDB-lite"/>
    </source>
</evidence>
<evidence type="ECO:0000259" key="3">
    <source>
        <dbReference type="Pfam" id="PF01926"/>
    </source>
</evidence>
<dbReference type="InterPro" id="IPR006073">
    <property type="entry name" value="GTP-bd"/>
</dbReference>
<feature type="compositionally biased region" description="Polar residues" evidence="1">
    <location>
        <begin position="342"/>
        <end position="352"/>
    </location>
</feature>
<keyword evidence="2" id="KW-0812">Transmembrane</keyword>
<evidence type="ECO:0000313" key="4">
    <source>
        <dbReference type="EMBL" id="GAA2197733.1"/>
    </source>
</evidence>
<dbReference type="RefSeq" id="WP_344298376.1">
    <property type="nucleotide sequence ID" value="NZ_BAAAQW010000003.1"/>
</dbReference>
<dbReference type="SUPFAM" id="SSF52540">
    <property type="entry name" value="P-loop containing nucleoside triphosphate hydrolases"/>
    <property type="match status" value="1"/>
</dbReference>
<sequence length="538" mass="56303">MSRHRGQRRTSRLDDRLEALNEARELAEGVLPAEALSAVYGVLDRAASRRSLSRGHTVVGFFGATGSGKSSLFNAVLGERIATAAATRPTTDEPLAAVWGAEGSGPLLDWLGVARRHLARPVEGFADERSGIILLDLPDFDSTVGEHRETVERLVGMVDVLVWVLDPQKYADAALHAGFLAPLAGRDAVTLAVLNQTDRLGAEDLPDVLASLRSLLDAEGLEGVDIVPASALTGHGVGAVRGAIRRVAAGNQAAAARLAAEVTAAARTLAAASGDGTPAGASPGSVRRLADQLSAAANVPLVVEAVRAHTRREAAARTGWPLMRWIRKVGRDPLARLGLTRTGDTPSANRTSLPPPSPAERARTDAAVRGFADAASEGAPGPWRALIRSAAREGRDRLSDALDLAVAGTDLGARRRAWWWGLANAVQWLALATAVGGLVWLGALAGLGFLQLPVPETPRVEGWPLPTLLIVAGIGTGLALSVLLAPFAALSARRRAAKARRRLTEAVRSVAQREVVGPVREAIGRHAGFVAALEDARG</sequence>
<feature type="transmembrane region" description="Helical" evidence="2">
    <location>
        <begin position="469"/>
        <end position="492"/>
    </location>
</feature>
<feature type="transmembrane region" description="Helical" evidence="2">
    <location>
        <begin position="425"/>
        <end position="449"/>
    </location>
</feature>
<organism evidence="4 5">
    <name type="scientific">Sinomonas flava</name>
    <dbReference type="NCBI Taxonomy" id="496857"/>
    <lineage>
        <taxon>Bacteria</taxon>
        <taxon>Bacillati</taxon>
        <taxon>Actinomycetota</taxon>
        <taxon>Actinomycetes</taxon>
        <taxon>Micrococcales</taxon>
        <taxon>Micrococcaceae</taxon>
        <taxon>Sinomonas</taxon>
    </lineage>
</organism>
<comment type="caution">
    <text evidence="4">The sequence shown here is derived from an EMBL/GenBank/DDBJ whole genome shotgun (WGS) entry which is preliminary data.</text>
</comment>
<dbReference type="Gene3D" id="3.40.50.300">
    <property type="entry name" value="P-loop containing nucleotide triphosphate hydrolases"/>
    <property type="match status" value="1"/>
</dbReference>
<accession>A0ABN3BM12</accession>
<name>A0ABN3BM12_9MICC</name>
<feature type="region of interest" description="Disordered" evidence="1">
    <location>
        <begin position="337"/>
        <end position="364"/>
    </location>
</feature>
<keyword evidence="2" id="KW-0472">Membrane</keyword>
<gene>
    <name evidence="4" type="ORF">GCM10009849_07770</name>
</gene>
<keyword evidence="5" id="KW-1185">Reference proteome</keyword>
<dbReference type="Pfam" id="PF01926">
    <property type="entry name" value="MMR_HSR1"/>
    <property type="match status" value="1"/>
</dbReference>
<dbReference type="PANTHER" id="PTHR42698:SF1">
    <property type="entry name" value="GTPASE ERA, MITOCHONDRIAL"/>
    <property type="match status" value="1"/>
</dbReference>
<evidence type="ECO:0000256" key="2">
    <source>
        <dbReference type="SAM" id="Phobius"/>
    </source>
</evidence>
<dbReference type="InterPro" id="IPR027417">
    <property type="entry name" value="P-loop_NTPase"/>
</dbReference>
<dbReference type="InterPro" id="IPR005662">
    <property type="entry name" value="GTPase_Era-like"/>
</dbReference>